<organism evidence="2 3">
    <name type="scientific">Ideonella azotifigens</name>
    <dbReference type="NCBI Taxonomy" id="513160"/>
    <lineage>
        <taxon>Bacteria</taxon>
        <taxon>Pseudomonadati</taxon>
        <taxon>Pseudomonadota</taxon>
        <taxon>Betaproteobacteria</taxon>
        <taxon>Burkholderiales</taxon>
        <taxon>Sphaerotilaceae</taxon>
        <taxon>Ideonella</taxon>
    </lineage>
</organism>
<feature type="region of interest" description="Disordered" evidence="1">
    <location>
        <begin position="29"/>
        <end position="54"/>
    </location>
</feature>
<feature type="compositionally biased region" description="Low complexity" evidence="1">
    <location>
        <begin position="66"/>
        <end position="76"/>
    </location>
</feature>
<feature type="region of interest" description="Disordered" evidence="1">
    <location>
        <begin position="1"/>
        <end position="20"/>
    </location>
</feature>
<evidence type="ECO:0000313" key="3">
    <source>
        <dbReference type="Proteomes" id="UP001500279"/>
    </source>
</evidence>
<evidence type="ECO:0000313" key="2">
    <source>
        <dbReference type="EMBL" id="GAA0747953.1"/>
    </source>
</evidence>
<feature type="compositionally biased region" description="Polar residues" evidence="1">
    <location>
        <begin position="102"/>
        <end position="111"/>
    </location>
</feature>
<feature type="region of interest" description="Disordered" evidence="1">
    <location>
        <begin position="66"/>
        <end position="111"/>
    </location>
</feature>
<accession>A0ABN1JWB2</accession>
<proteinExistence type="predicted"/>
<sequence>MSTGSTCPPTGTDKVRTFPPIVSRASYNCTSHTPSSSHAQAMPAMPPPMMATRGKVAARARRCGKAAATVPAAKPPSTRRRRGPSAGDKSEAMAVDGLSADMASTSVLAAS</sequence>
<comment type="caution">
    <text evidence="2">The sequence shown here is derived from an EMBL/GenBank/DDBJ whole genome shotgun (WGS) entry which is preliminary data.</text>
</comment>
<name>A0ABN1JWB2_9BURK</name>
<dbReference type="EMBL" id="BAAAEW010000007">
    <property type="protein sequence ID" value="GAA0747953.1"/>
    <property type="molecule type" value="Genomic_DNA"/>
</dbReference>
<feature type="compositionally biased region" description="Polar residues" evidence="1">
    <location>
        <begin position="29"/>
        <end position="38"/>
    </location>
</feature>
<reference evidence="2 3" key="1">
    <citation type="journal article" date="2019" name="Int. J. Syst. Evol. Microbiol.">
        <title>The Global Catalogue of Microorganisms (GCM) 10K type strain sequencing project: providing services to taxonomists for standard genome sequencing and annotation.</title>
        <authorList>
            <consortium name="The Broad Institute Genomics Platform"/>
            <consortium name="The Broad Institute Genome Sequencing Center for Infectious Disease"/>
            <person name="Wu L."/>
            <person name="Ma J."/>
        </authorList>
    </citation>
    <scope>NUCLEOTIDE SEQUENCE [LARGE SCALE GENOMIC DNA]</scope>
    <source>
        <strain evidence="2 3">JCM 15503</strain>
    </source>
</reference>
<evidence type="ECO:0000256" key="1">
    <source>
        <dbReference type="SAM" id="MobiDB-lite"/>
    </source>
</evidence>
<keyword evidence="3" id="KW-1185">Reference proteome</keyword>
<gene>
    <name evidence="2" type="ORF">GCM10009107_16990</name>
</gene>
<protein>
    <submittedName>
        <fullName evidence="2">Uncharacterized protein</fullName>
    </submittedName>
</protein>
<dbReference type="Proteomes" id="UP001500279">
    <property type="component" value="Unassembled WGS sequence"/>
</dbReference>